<dbReference type="PROSITE" id="PS50066">
    <property type="entry name" value="MADS_BOX_2"/>
    <property type="match status" value="1"/>
</dbReference>
<evidence type="ECO:0000256" key="3">
    <source>
        <dbReference type="ARBA" id="ARBA00023163"/>
    </source>
</evidence>
<dbReference type="PROSITE" id="PS00350">
    <property type="entry name" value="MADS_BOX_1"/>
    <property type="match status" value="1"/>
</dbReference>
<dbReference type="OrthoDB" id="1898716at2759"/>
<protein>
    <submittedName>
        <fullName evidence="8">Transcription factor K-box</fullName>
    </submittedName>
</protein>
<dbReference type="PROSITE" id="PS51297">
    <property type="entry name" value="K_BOX"/>
    <property type="match status" value="1"/>
</dbReference>
<name>A0A8T1Y4K2_ARASU</name>
<evidence type="ECO:0000313" key="8">
    <source>
        <dbReference type="EMBL" id="KAG7539253.1"/>
    </source>
</evidence>
<dbReference type="InterPro" id="IPR002100">
    <property type="entry name" value="TF_MADSbox"/>
</dbReference>
<dbReference type="AlphaFoldDB" id="A0A8T1Y4K2"/>
<evidence type="ECO:0000313" key="9">
    <source>
        <dbReference type="Proteomes" id="UP000694251"/>
    </source>
</evidence>
<evidence type="ECO:0000259" key="6">
    <source>
        <dbReference type="PROSITE" id="PS50066"/>
    </source>
</evidence>
<dbReference type="EMBL" id="JAEFBJ010000013">
    <property type="protein sequence ID" value="KAG7539253.1"/>
    <property type="molecule type" value="Genomic_DNA"/>
</dbReference>
<keyword evidence="4" id="KW-0539">Nucleus</keyword>
<keyword evidence="1" id="KW-0805">Transcription regulation</keyword>
<evidence type="ECO:0000256" key="5">
    <source>
        <dbReference type="SAM" id="MobiDB-lite"/>
    </source>
</evidence>
<accession>A0A8T1Y4K2</accession>
<evidence type="ECO:0000256" key="1">
    <source>
        <dbReference type="ARBA" id="ARBA00023015"/>
    </source>
</evidence>
<dbReference type="GO" id="GO:0009909">
    <property type="term" value="P:regulation of flower development"/>
    <property type="evidence" value="ECO:0007669"/>
    <property type="project" value="UniProtKB-ARBA"/>
</dbReference>
<dbReference type="InterPro" id="IPR050142">
    <property type="entry name" value="MADS-box/MEF2_TF"/>
</dbReference>
<sequence>MGRRKVEIKRIENKSRRQVTFSKRRKGLIEKARQLSVLCESSIAVLVVSGSGKLYNSASGDNISKIIDRYEIQRADELKALDLAEKIRNYLPHKELLEIVQSKLEEPNVDTVSVDSLISMEEQLETALSVIRAKKTELMMEEVKSLQETEMLLREENQILASHSQLGKNTFLVTEGERGMSRENGSGNKVPETLALLK</sequence>
<dbReference type="PANTHER" id="PTHR48019">
    <property type="entry name" value="SERUM RESPONSE FACTOR HOMOLOG"/>
    <property type="match status" value="1"/>
</dbReference>
<evidence type="ECO:0000259" key="7">
    <source>
        <dbReference type="PROSITE" id="PS51297"/>
    </source>
</evidence>
<keyword evidence="3" id="KW-0804">Transcription</keyword>
<dbReference type="Pfam" id="PF00319">
    <property type="entry name" value="SRF-TF"/>
    <property type="match status" value="1"/>
</dbReference>
<feature type="domain" description="MADS-box" evidence="6">
    <location>
        <begin position="1"/>
        <end position="61"/>
    </location>
</feature>
<dbReference type="FunFam" id="3.40.1810.10:FF:000020">
    <property type="entry name" value="MADS-box protein FLOWERING LOCUS C"/>
    <property type="match status" value="1"/>
</dbReference>
<dbReference type="Pfam" id="PF01486">
    <property type="entry name" value="K-box"/>
    <property type="match status" value="1"/>
</dbReference>
<evidence type="ECO:0000256" key="4">
    <source>
        <dbReference type="ARBA" id="ARBA00023242"/>
    </source>
</evidence>
<proteinExistence type="predicted"/>
<dbReference type="Proteomes" id="UP000694251">
    <property type="component" value="Chromosome 13"/>
</dbReference>
<keyword evidence="9" id="KW-1185">Reference proteome</keyword>
<dbReference type="GO" id="GO:0003677">
    <property type="term" value="F:DNA binding"/>
    <property type="evidence" value="ECO:0007669"/>
    <property type="project" value="UniProtKB-KW"/>
</dbReference>
<feature type="domain" description="K-box" evidence="7">
    <location>
        <begin position="80"/>
        <end position="172"/>
    </location>
</feature>
<organism evidence="8 9">
    <name type="scientific">Arabidopsis suecica</name>
    <name type="common">Swedish thale-cress</name>
    <name type="synonym">Cardaminopsis suecica</name>
    <dbReference type="NCBI Taxonomy" id="45249"/>
    <lineage>
        <taxon>Eukaryota</taxon>
        <taxon>Viridiplantae</taxon>
        <taxon>Streptophyta</taxon>
        <taxon>Embryophyta</taxon>
        <taxon>Tracheophyta</taxon>
        <taxon>Spermatophyta</taxon>
        <taxon>Magnoliopsida</taxon>
        <taxon>eudicotyledons</taxon>
        <taxon>Gunneridae</taxon>
        <taxon>Pentapetalae</taxon>
        <taxon>rosids</taxon>
        <taxon>malvids</taxon>
        <taxon>Brassicales</taxon>
        <taxon>Brassicaceae</taxon>
        <taxon>Camelineae</taxon>
        <taxon>Arabidopsis</taxon>
    </lineage>
</organism>
<comment type="caution">
    <text evidence="8">The sequence shown here is derived from an EMBL/GenBank/DDBJ whole genome shotgun (WGS) entry which is preliminary data.</text>
</comment>
<evidence type="ECO:0000256" key="2">
    <source>
        <dbReference type="ARBA" id="ARBA00023125"/>
    </source>
</evidence>
<feature type="region of interest" description="Disordered" evidence="5">
    <location>
        <begin position="178"/>
        <end position="198"/>
    </location>
</feature>
<reference evidence="8 9" key="1">
    <citation type="submission" date="2020-12" db="EMBL/GenBank/DDBJ databases">
        <title>Concerted genomic and epigenomic changes stabilize Arabidopsis allopolyploids.</title>
        <authorList>
            <person name="Chen Z."/>
        </authorList>
    </citation>
    <scope>NUCLEOTIDE SEQUENCE [LARGE SCALE GENOMIC DNA]</scope>
    <source>
        <strain evidence="8">As9502</strain>
        <tissue evidence="8">Leaf</tissue>
    </source>
</reference>
<dbReference type="GO" id="GO:0003700">
    <property type="term" value="F:DNA-binding transcription factor activity"/>
    <property type="evidence" value="ECO:0007669"/>
    <property type="project" value="InterPro"/>
</dbReference>
<keyword evidence="2" id="KW-0238">DNA-binding</keyword>
<dbReference type="InterPro" id="IPR002487">
    <property type="entry name" value="TF_Kbox"/>
</dbReference>
<dbReference type="SMART" id="SM00432">
    <property type="entry name" value="MADS"/>
    <property type="match status" value="1"/>
</dbReference>
<dbReference type="GO" id="GO:0005634">
    <property type="term" value="C:nucleus"/>
    <property type="evidence" value="ECO:0007669"/>
    <property type="project" value="InterPro"/>
</dbReference>
<gene>
    <name evidence="8" type="ORF">ISN44_As13g029200</name>
</gene>
<dbReference type="GO" id="GO:0046983">
    <property type="term" value="F:protein dimerization activity"/>
    <property type="evidence" value="ECO:0007669"/>
    <property type="project" value="InterPro"/>
</dbReference>